<reference evidence="2" key="2">
    <citation type="journal article" date="2015" name="Data Brief">
        <title>Shoot transcriptome of the giant reed, Arundo donax.</title>
        <authorList>
            <person name="Barrero R.A."/>
            <person name="Guerrero F.D."/>
            <person name="Moolhuijzen P."/>
            <person name="Goolsby J.A."/>
            <person name="Tidwell J."/>
            <person name="Bellgard S.E."/>
            <person name="Bellgard M.I."/>
        </authorList>
    </citation>
    <scope>NUCLEOTIDE SEQUENCE</scope>
    <source>
        <tissue evidence="2">Shoot tissue taken approximately 20 cm above the soil surface</tissue>
    </source>
</reference>
<dbReference type="AlphaFoldDB" id="A0A0A9FGU2"/>
<proteinExistence type="predicted"/>
<keyword evidence="1" id="KW-0812">Transmembrane</keyword>
<dbReference type="EMBL" id="GBRH01187447">
    <property type="protein sequence ID" value="JAE10449.1"/>
    <property type="molecule type" value="Transcribed_RNA"/>
</dbReference>
<name>A0A0A9FGU2_ARUDO</name>
<sequence>MLDLYIIYTTSAKYAAALLPIMLTPLR</sequence>
<keyword evidence="1" id="KW-1133">Transmembrane helix</keyword>
<accession>A0A0A9FGU2</accession>
<protein>
    <submittedName>
        <fullName evidence="2">Uncharacterized protein</fullName>
    </submittedName>
</protein>
<feature type="transmembrane region" description="Helical" evidence="1">
    <location>
        <begin position="6"/>
        <end position="26"/>
    </location>
</feature>
<keyword evidence="1" id="KW-0472">Membrane</keyword>
<reference evidence="2" key="1">
    <citation type="submission" date="2014-09" db="EMBL/GenBank/DDBJ databases">
        <authorList>
            <person name="Magalhaes I.L.F."/>
            <person name="Oliveira U."/>
            <person name="Santos F.R."/>
            <person name="Vidigal T.H.D.A."/>
            <person name="Brescovit A.D."/>
            <person name="Santos A.J."/>
        </authorList>
    </citation>
    <scope>NUCLEOTIDE SEQUENCE</scope>
    <source>
        <tissue evidence="2">Shoot tissue taken approximately 20 cm above the soil surface</tissue>
    </source>
</reference>
<evidence type="ECO:0000313" key="2">
    <source>
        <dbReference type="EMBL" id="JAE10449.1"/>
    </source>
</evidence>
<evidence type="ECO:0000256" key="1">
    <source>
        <dbReference type="SAM" id="Phobius"/>
    </source>
</evidence>
<organism evidence="2">
    <name type="scientific">Arundo donax</name>
    <name type="common">Giant reed</name>
    <name type="synonym">Donax arundinaceus</name>
    <dbReference type="NCBI Taxonomy" id="35708"/>
    <lineage>
        <taxon>Eukaryota</taxon>
        <taxon>Viridiplantae</taxon>
        <taxon>Streptophyta</taxon>
        <taxon>Embryophyta</taxon>
        <taxon>Tracheophyta</taxon>
        <taxon>Spermatophyta</taxon>
        <taxon>Magnoliopsida</taxon>
        <taxon>Liliopsida</taxon>
        <taxon>Poales</taxon>
        <taxon>Poaceae</taxon>
        <taxon>PACMAD clade</taxon>
        <taxon>Arundinoideae</taxon>
        <taxon>Arundineae</taxon>
        <taxon>Arundo</taxon>
    </lineage>
</organism>